<accession>A0A246FC49</accession>
<dbReference type="RefSeq" id="WP_088416750.1">
    <property type="nucleotide sequence ID" value="NZ_NJBA01000002.1"/>
</dbReference>
<keyword evidence="1" id="KW-1133">Transmembrane helix</keyword>
<gene>
    <name evidence="2" type="ORF">CEG18_06355</name>
</gene>
<comment type="caution">
    <text evidence="2">The sequence shown here is derived from an EMBL/GenBank/DDBJ whole genome shotgun (WGS) entry which is preliminary data.</text>
</comment>
<dbReference type="AlphaFoldDB" id="A0A246FC49"/>
<dbReference type="Proteomes" id="UP000198145">
    <property type="component" value="Unassembled WGS sequence"/>
</dbReference>
<dbReference type="EMBL" id="NJBA01000002">
    <property type="protein sequence ID" value="OWP51885.1"/>
    <property type="molecule type" value="Genomic_DNA"/>
</dbReference>
<name>A0A246FC49_PSENT</name>
<sequence length="88" mass="9305">MQVILDFLLLVGSLVELLLYVALASIVLATVVVVSIIAVLTLRSPGSAVVIPDRRPSVSRQPRPAVKHQMARPVLVGAANEAILARTA</sequence>
<feature type="transmembrane region" description="Helical" evidence="1">
    <location>
        <begin position="17"/>
        <end position="42"/>
    </location>
</feature>
<reference evidence="2 3" key="1">
    <citation type="submission" date="2017-06" db="EMBL/GenBank/DDBJ databases">
        <title>Draft genome of Pseudomonas nitroreducens DF05.</title>
        <authorList>
            <person name="Iyer R."/>
        </authorList>
    </citation>
    <scope>NUCLEOTIDE SEQUENCE [LARGE SCALE GENOMIC DNA]</scope>
    <source>
        <strain evidence="2 3">DF05</strain>
    </source>
</reference>
<organism evidence="2 3">
    <name type="scientific">Pseudomonas nitroreducens</name>
    <dbReference type="NCBI Taxonomy" id="46680"/>
    <lineage>
        <taxon>Bacteria</taxon>
        <taxon>Pseudomonadati</taxon>
        <taxon>Pseudomonadota</taxon>
        <taxon>Gammaproteobacteria</taxon>
        <taxon>Pseudomonadales</taxon>
        <taxon>Pseudomonadaceae</taxon>
        <taxon>Pseudomonas</taxon>
    </lineage>
</organism>
<keyword evidence="1" id="KW-0812">Transmembrane</keyword>
<proteinExistence type="predicted"/>
<evidence type="ECO:0000313" key="3">
    <source>
        <dbReference type="Proteomes" id="UP000198145"/>
    </source>
</evidence>
<keyword evidence="1" id="KW-0472">Membrane</keyword>
<evidence type="ECO:0000256" key="1">
    <source>
        <dbReference type="SAM" id="Phobius"/>
    </source>
</evidence>
<evidence type="ECO:0000313" key="2">
    <source>
        <dbReference type="EMBL" id="OWP51885.1"/>
    </source>
</evidence>
<protein>
    <submittedName>
        <fullName evidence="2">Uncharacterized protein</fullName>
    </submittedName>
</protein>